<dbReference type="AlphaFoldDB" id="A0A0M3HJL7"/>
<evidence type="ECO:0000313" key="1">
    <source>
        <dbReference type="Proteomes" id="UP000036681"/>
    </source>
</evidence>
<organism evidence="1 2">
    <name type="scientific">Ascaris lumbricoides</name>
    <name type="common">Giant roundworm</name>
    <dbReference type="NCBI Taxonomy" id="6252"/>
    <lineage>
        <taxon>Eukaryota</taxon>
        <taxon>Metazoa</taxon>
        <taxon>Ecdysozoa</taxon>
        <taxon>Nematoda</taxon>
        <taxon>Chromadorea</taxon>
        <taxon>Rhabditida</taxon>
        <taxon>Spirurina</taxon>
        <taxon>Ascaridomorpha</taxon>
        <taxon>Ascaridoidea</taxon>
        <taxon>Ascarididae</taxon>
        <taxon>Ascaris</taxon>
    </lineage>
</organism>
<protein>
    <submittedName>
        <fullName evidence="2">Transposase</fullName>
    </submittedName>
</protein>
<evidence type="ECO:0000313" key="2">
    <source>
        <dbReference type="WBParaSite" id="ALUE_0000171201-mRNA-1"/>
    </source>
</evidence>
<name>A0A0M3HJL7_ASCLU</name>
<accession>A0A0M3HJL7</accession>
<proteinExistence type="predicted"/>
<reference evidence="2" key="1">
    <citation type="submission" date="2017-02" db="UniProtKB">
        <authorList>
            <consortium name="WormBaseParasite"/>
        </authorList>
    </citation>
    <scope>IDENTIFICATION</scope>
</reference>
<keyword evidence="1" id="KW-1185">Reference proteome</keyword>
<dbReference type="Proteomes" id="UP000036681">
    <property type="component" value="Unplaced"/>
</dbReference>
<sequence length="37" mass="4341">MDEVDGRKAIVEENLQSRGEFRNKFPNEYKISVVDIN</sequence>
<dbReference type="WBParaSite" id="ALUE_0000171201-mRNA-1">
    <property type="protein sequence ID" value="ALUE_0000171201-mRNA-1"/>
    <property type="gene ID" value="ALUE_0000171201"/>
</dbReference>